<feature type="compositionally biased region" description="Basic and acidic residues" evidence="1">
    <location>
        <begin position="29"/>
        <end position="38"/>
    </location>
</feature>
<accession>A0A836HP06</accession>
<feature type="region of interest" description="Disordered" evidence="1">
    <location>
        <begin position="1473"/>
        <end position="1532"/>
    </location>
</feature>
<sequence>MQTHETPMLGNEATSPPPRPPKGNGSGKCDYHDQERGPAGDAQSITASKGRPASLEETPVMCSEDAITPKCAAPRCRPSGEALASLVCPEADRDCAGEAAEARAATSLDYTAMLATTQLLSATSMTLSPSVHRPAATKRVAAMAVASSPREPDGPAEDDDGRDCDPRKSLKAAKAAEEAVSDTPSAGLDGSMRCGVRSNGAIHSGAAAAAEAEEESDDEDEDGLFLETVLFMNNNFHSLGSTRRTPVKAPQQPSQEKVAGSASPTPHMPRSLEVTPVKQPSTGREVPAEVRSAGHPDRVEPDTVSSGSKKGSAADMMASRCFTAPVSPATTVNTHAPGVAGSPLPTPQQCYRSDPCACAFATAPTTAATSAVASEYLFIDNHDGTAYLADASLQLDGSYALGQTILLARSTATSEASPTSAARRNAAGSESPVVKSQPASDLPQQRDSAAHRPPRDALATVVLPAPVAEPISPGSPAPHPIQNGAASPLSPSIARVVRRSAALSRDASSLPVASAAGAWLLRSSFGDSFSFDQTLLVPLDENTKGSHSAVIADASMMADRSYRSAAPARSEAYASPTAVTPALSLPAISFRAFQTGAGGRERGVPRLSPPCPATSFSASRASPVPVAPIATEKLASQQARATRERRTVRSDQDVIYLIPATTATATLTPEEIIREGWIPVQVVDALPSAAAAAGPVAGADGRSRSHIGGGGAESPVPEIPYATGAASRATSHDGGLGEFEREKSLSRRSNSGHGDAAGPIFSPASTLSASTLECINRRLSFSMSGWASVRQHLGAASQPDADGASVANVAGSLVLPPATPLLLAGHSHDCHRRRNTNDGSTQRESTAGRPGGEGTFDGNFSAFSAEPTNDSQSPVPEPPELSETPQREQSPPRCTAATTPIGSHQGDRPGGAPAAEEDDTDVAANADCRSLLTSMSYQRPSTAGLPTSELNTNDSSLSIPLTSSASASLGMGALRPSAGGRYAGGVAAGAVEAHHPSQQVPHQLRAPHPRRMSATGLSDGAAPSSVAAQAFGERRQRVPAGTALPFSNVAGAASNNSFRRTYCNNRSSAVSGEAILLNPSVGASDAPGSSSVSTAGLPLSRGALPYRYPQHGTGMIRIHSAGNLQVERATMDAGAMSFSSTAARSGAVSRSSVLCHPRNSSPQEQQYLRWLEAVDRVGAGPAVTGGCRAAATAVRPVPDTSVFLPWAPLTITPEGSVNVGGSRETGLQSGAAAATGAPASYVPMTLVPFTSSAETSTMASTTTATTAVTATTACDTVSAREVAQQISDDLTSGEAVLSAATLRTLNTAVAAAMLKAAPSEQAAAAATVMAANDGGCSGGGVSRGAFVSSFLQHAAAQLRTSVDSGVRNASPDAVPSCAKSMAVSRASMTTLRDCFTVCDGSGALTAAMEATVNQFQASLYGASTAAATEPEAQAPDVSSTTMVPSSAYVCEQDRDASKENCSGCLRMGLDPAGGSSAAEGAQHPTPLGLARPVGLREGFPANTAGQLSSKERSLSRPASPDGASLRTQRLPQ</sequence>
<reference evidence="2 3" key="1">
    <citation type="submission" date="2021-03" db="EMBL/GenBank/DDBJ databases">
        <title>Leishmania (Mundinia) martiniquensis Genome sequencing and assembly.</title>
        <authorList>
            <person name="Almutairi H."/>
            <person name="Gatherer D."/>
        </authorList>
    </citation>
    <scope>NUCLEOTIDE SEQUENCE [LARGE SCALE GENOMIC DNA]</scope>
    <source>
        <strain evidence="2">LSCM1</strain>
    </source>
</reference>
<feature type="region of interest" description="Disordered" evidence="1">
    <location>
        <begin position="827"/>
        <end position="919"/>
    </location>
</feature>
<gene>
    <name evidence="2" type="ORF">LSCM1_05529</name>
</gene>
<dbReference type="OrthoDB" id="266697at2759"/>
<feature type="region of interest" description="Disordered" evidence="1">
    <location>
        <begin position="142"/>
        <end position="192"/>
    </location>
</feature>
<evidence type="ECO:0000256" key="1">
    <source>
        <dbReference type="SAM" id="MobiDB-lite"/>
    </source>
</evidence>
<evidence type="ECO:0000313" key="3">
    <source>
        <dbReference type="Proteomes" id="UP000673552"/>
    </source>
</evidence>
<feature type="region of interest" description="Disordered" evidence="1">
    <location>
        <begin position="992"/>
        <end position="1026"/>
    </location>
</feature>
<dbReference type="Proteomes" id="UP000673552">
    <property type="component" value="Chromosome 17"/>
</dbReference>
<name>A0A836HP06_9TRYP</name>
<dbReference type="GeneID" id="92515495"/>
<comment type="caution">
    <text evidence="2">The sequence shown here is derived from an EMBL/GenBank/DDBJ whole genome shotgun (WGS) entry which is preliminary data.</text>
</comment>
<dbReference type="EMBL" id="JAFEUZ010000017">
    <property type="protein sequence ID" value="KAG5481511.1"/>
    <property type="molecule type" value="Genomic_DNA"/>
</dbReference>
<feature type="region of interest" description="Disordered" evidence="1">
    <location>
        <begin position="469"/>
        <end position="488"/>
    </location>
</feature>
<feature type="compositionally biased region" description="Low complexity" evidence="1">
    <location>
        <begin position="411"/>
        <end position="424"/>
    </location>
</feature>
<feature type="region of interest" description="Disordered" evidence="1">
    <location>
        <begin position="237"/>
        <end position="312"/>
    </location>
</feature>
<feature type="compositionally biased region" description="Basic and acidic residues" evidence="1">
    <location>
        <begin position="286"/>
        <end position="301"/>
    </location>
</feature>
<feature type="region of interest" description="Disordered" evidence="1">
    <location>
        <begin position="695"/>
        <end position="762"/>
    </location>
</feature>
<feature type="compositionally biased region" description="Polar residues" evidence="1">
    <location>
        <begin position="437"/>
        <end position="447"/>
    </location>
</feature>
<proteinExistence type="predicted"/>
<feature type="region of interest" description="Disordered" evidence="1">
    <location>
        <begin position="411"/>
        <end position="454"/>
    </location>
</feature>
<protein>
    <submittedName>
        <fullName evidence="2">Uncharacterized protein</fullName>
    </submittedName>
</protein>
<dbReference type="RefSeq" id="XP_067179618.1">
    <property type="nucleotide sequence ID" value="XM_067322983.1"/>
</dbReference>
<organism evidence="2 3">
    <name type="scientific">Leishmania martiniquensis</name>
    <dbReference type="NCBI Taxonomy" id="1580590"/>
    <lineage>
        <taxon>Eukaryota</taxon>
        <taxon>Discoba</taxon>
        <taxon>Euglenozoa</taxon>
        <taxon>Kinetoplastea</taxon>
        <taxon>Metakinetoplastina</taxon>
        <taxon>Trypanosomatida</taxon>
        <taxon>Trypanosomatidae</taxon>
        <taxon>Leishmaniinae</taxon>
        <taxon>Leishmania</taxon>
    </lineage>
</organism>
<feature type="region of interest" description="Disordered" evidence="1">
    <location>
        <begin position="599"/>
        <end position="619"/>
    </location>
</feature>
<keyword evidence="3" id="KW-1185">Reference proteome</keyword>
<evidence type="ECO:0000313" key="2">
    <source>
        <dbReference type="EMBL" id="KAG5481511.1"/>
    </source>
</evidence>
<feature type="region of interest" description="Disordered" evidence="1">
    <location>
        <begin position="1"/>
        <end position="59"/>
    </location>
</feature>
<dbReference type="KEGG" id="lmat:92515495"/>